<dbReference type="Proteomes" id="UP000000788">
    <property type="component" value="Chromosome"/>
</dbReference>
<accession>A9BAV7</accession>
<dbReference type="PANTHER" id="PTHR39963">
    <property type="entry name" value="SLL0983 PROTEIN"/>
    <property type="match status" value="1"/>
</dbReference>
<protein>
    <recommendedName>
        <fullName evidence="2">MnmC-like methyltransferase domain-containing protein</fullName>
    </recommendedName>
</protein>
<dbReference type="HOGENOM" id="CLU_1446465_0_0_3"/>
<feature type="compositionally biased region" description="Polar residues" evidence="1">
    <location>
        <begin position="168"/>
        <end position="178"/>
    </location>
</feature>
<dbReference type="Pfam" id="PF05430">
    <property type="entry name" value="Methyltransf_30"/>
    <property type="match status" value="1"/>
</dbReference>
<dbReference type="GO" id="GO:0016645">
    <property type="term" value="F:oxidoreductase activity, acting on the CH-NH group of donors"/>
    <property type="evidence" value="ECO:0007669"/>
    <property type="project" value="InterPro"/>
</dbReference>
<dbReference type="AlphaFoldDB" id="A9BAV7"/>
<sequence>MKALNSLKVNGYWKDNSSEGKVIWGDARQKLKEIPEEICFDIIMLDAFSPKKCPQLWSQEFLQMLTKKLANNGRIITYCSAASLRKSLKDAGLIVMSLLPINNPKDWSSGTIGIKRKEMAPEGEKLKIYTHLSDMEEEHLNTRAGIPYRDPSGYSTTQEMKRRRMKDQLSSTCKSTSSWKRKWKNAK</sequence>
<dbReference type="PANTHER" id="PTHR39963:SF1">
    <property type="entry name" value="MNMC-LIKE METHYLTRANSFERASE DOMAIN-CONTAINING PROTEIN"/>
    <property type="match status" value="1"/>
</dbReference>
<evidence type="ECO:0000313" key="3">
    <source>
        <dbReference type="EMBL" id="ABX08969.1"/>
    </source>
</evidence>
<dbReference type="InterPro" id="IPR008471">
    <property type="entry name" value="MnmC-like_methylTransf"/>
</dbReference>
<evidence type="ECO:0000256" key="1">
    <source>
        <dbReference type="SAM" id="MobiDB-lite"/>
    </source>
</evidence>
<dbReference type="EMBL" id="CP000878">
    <property type="protein sequence ID" value="ABX08969.1"/>
    <property type="molecule type" value="Genomic_DNA"/>
</dbReference>
<feature type="region of interest" description="Disordered" evidence="1">
    <location>
        <begin position="144"/>
        <end position="187"/>
    </location>
</feature>
<dbReference type="eggNOG" id="COG4121">
    <property type="taxonomic scope" value="Bacteria"/>
</dbReference>
<evidence type="ECO:0000313" key="4">
    <source>
        <dbReference type="Proteomes" id="UP000000788"/>
    </source>
</evidence>
<dbReference type="KEGG" id="pmj:P9211_10381"/>
<dbReference type="InterPro" id="IPR029063">
    <property type="entry name" value="SAM-dependent_MTases_sf"/>
</dbReference>
<dbReference type="OrthoDB" id="9786494at2"/>
<dbReference type="Gene3D" id="3.40.50.150">
    <property type="entry name" value="Vaccinia Virus protein VP39"/>
    <property type="match status" value="1"/>
</dbReference>
<organism evidence="3 4">
    <name type="scientific">Prochlorococcus marinus (strain MIT 9211)</name>
    <dbReference type="NCBI Taxonomy" id="93059"/>
    <lineage>
        <taxon>Bacteria</taxon>
        <taxon>Bacillati</taxon>
        <taxon>Cyanobacteriota</taxon>
        <taxon>Cyanophyceae</taxon>
        <taxon>Synechococcales</taxon>
        <taxon>Prochlorococcaceae</taxon>
        <taxon>Prochlorococcus</taxon>
    </lineage>
</organism>
<keyword evidence="4" id="KW-1185">Reference proteome</keyword>
<dbReference type="SUPFAM" id="SSF53335">
    <property type="entry name" value="S-adenosyl-L-methionine-dependent methyltransferases"/>
    <property type="match status" value="1"/>
</dbReference>
<gene>
    <name evidence="3" type="ordered locus">P9211_10381</name>
</gene>
<dbReference type="STRING" id="93059.P9211_10381"/>
<dbReference type="RefSeq" id="WP_012195590.1">
    <property type="nucleotide sequence ID" value="NC_009976.1"/>
</dbReference>
<proteinExistence type="predicted"/>
<reference evidence="3 4" key="1">
    <citation type="journal article" date="2007" name="PLoS Genet.">
        <title>Patterns and implications of gene gain and loss in the evolution of Prochlorococcus.</title>
        <authorList>
            <person name="Kettler G.C."/>
            <person name="Martiny A.C."/>
            <person name="Huang K."/>
            <person name="Zucker J."/>
            <person name="Coleman M.L."/>
            <person name="Rodrigue S."/>
            <person name="Chen F."/>
            <person name="Lapidus A."/>
            <person name="Ferriera S."/>
            <person name="Johnson J."/>
            <person name="Steglich C."/>
            <person name="Church G.M."/>
            <person name="Richardson P."/>
            <person name="Chisholm S.W."/>
        </authorList>
    </citation>
    <scope>NUCLEOTIDE SEQUENCE [LARGE SCALE GENOMIC DNA]</scope>
    <source>
        <strain evidence="4">MIT 9211</strain>
    </source>
</reference>
<name>A9BAV7_PROM4</name>
<feature type="domain" description="MnmC-like methyltransferase" evidence="2">
    <location>
        <begin position="17"/>
        <end position="96"/>
    </location>
</feature>
<evidence type="ECO:0000259" key="2">
    <source>
        <dbReference type="Pfam" id="PF05430"/>
    </source>
</evidence>